<sequence>MLNVIGAGFGRTGTTSLKVALEHLGFGPCFHMYELLAKPELMDDWIRLADGETVPWDQVFAGYSSTVDWPGTSYWRELVDAHPEAKVILTDRDADRWYESTYNTIYSLANSEPPAQGDEVDAVAARFRPVLHKLIWDGEFDGRFADRDHAIEVFHRHNAEVRRYVPADRLLVFRVSQGWQPLCDFLGVDVPDAVFPHVNDTASMPELMRRIRSQGAVPSPL</sequence>
<protein>
    <submittedName>
        <fullName evidence="1">Sulfotransferase family protein</fullName>
    </submittedName>
</protein>
<accession>A0ABN1BY39</accession>
<evidence type="ECO:0000313" key="2">
    <source>
        <dbReference type="Proteomes" id="UP001500729"/>
    </source>
</evidence>
<dbReference type="Gene3D" id="3.40.50.300">
    <property type="entry name" value="P-loop containing nucleotide triphosphate hydrolases"/>
    <property type="match status" value="1"/>
</dbReference>
<dbReference type="PANTHER" id="PTHR36978:SF4">
    <property type="entry name" value="P-LOOP CONTAINING NUCLEOSIDE TRIPHOSPHATE HYDROLASE PROTEIN"/>
    <property type="match status" value="1"/>
</dbReference>
<dbReference type="InterPro" id="IPR040632">
    <property type="entry name" value="Sulfotransfer_4"/>
</dbReference>
<dbReference type="EMBL" id="BAAAGS010000001">
    <property type="protein sequence ID" value="GAA0507692.1"/>
    <property type="molecule type" value="Genomic_DNA"/>
</dbReference>
<organism evidence="1 2">
    <name type="scientific">Saccharopolyspora erythraea</name>
    <name type="common">Streptomyces erythraeus</name>
    <dbReference type="NCBI Taxonomy" id="1836"/>
    <lineage>
        <taxon>Bacteria</taxon>
        <taxon>Bacillati</taxon>
        <taxon>Actinomycetota</taxon>
        <taxon>Actinomycetes</taxon>
        <taxon>Pseudonocardiales</taxon>
        <taxon>Pseudonocardiaceae</taxon>
        <taxon>Saccharopolyspora</taxon>
    </lineage>
</organism>
<reference evidence="1 2" key="1">
    <citation type="journal article" date="2019" name="Int. J. Syst. Evol. Microbiol.">
        <title>The Global Catalogue of Microorganisms (GCM) 10K type strain sequencing project: providing services to taxonomists for standard genome sequencing and annotation.</title>
        <authorList>
            <consortium name="The Broad Institute Genomics Platform"/>
            <consortium name="The Broad Institute Genome Sequencing Center for Infectious Disease"/>
            <person name="Wu L."/>
            <person name="Ma J."/>
        </authorList>
    </citation>
    <scope>NUCLEOTIDE SEQUENCE [LARGE SCALE GENOMIC DNA]</scope>
    <source>
        <strain evidence="1 2">JCM 10303</strain>
    </source>
</reference>
<dbReference type="RefSeq" id="WP_009943745.1">
    <property type="nucleotide sequence ID" value="NZ_BAAAGS010000001.1"/>
</dbReference>
<comment type="caution">
    <text evidence="1">The sequence shown here is derived from an EMBL/GenBank/DDBJ whole genome shotgun (WGS) entry which is preliminary data.</text>
</comment>
<evidence type="ECO:0000313" key="1">
    <source>
        <dbReference type="EMBL" id="GAA0507692.1"/>
    </source>
</evidence>
<dbReference type="SUPFAM" id="SSF52540">
    <property type="entry name" value="P-loop containing nucleoside triphosphate hydrolases"/>
    <property type="match status" value="1"/>
</dbReference>
<gene>
    <name evidence="1" type="ORF">GCM10009533_03110</name>
</gene>
<dbReference type="Proteomes" id="UP001500729">
    <property type="component" value="Unassembled WGS sequence"/>
</dbReference>
<keyword evidence="2" id="KW-1185">Reference proteome</keyword>
<name>A0ABN1BY39_SACER</name>
<proteinExistence type="predicted"/>
<dbReference type="PANTHER" id="PTHR36978">
    <property type="entry name" value="P-LOOP CONTAINING NUCLEOTIDE TRIPHOSPHATE HYDROLASE"/>
    <property type="match status" value="1"/>
</dbReference>
<dbReference type="InterPro" id="IPR027417">
    <property type="entry name" value="P-loop_NTPase"/>
</dbReference>
<dbReference type="Pfam" id="PF17784">
    <property type="entry name" value="Sulfotransfer_4"/>
    <property type="match status" value="1"/>
</dbReference>